<reference evidence="8" key="1">
    <citation type="submission" date="2016-10" db="EMBL/GenBank/DDBJ databases">
        <authorList>
            <person name="Varghese N."/>
            <person name="Submissions S."/>
        </authorList>
    </citation>
    <scope>NUCLEOTIDE SEQUENCE [LARGE SCALE GENOMIC DNA]</scope>
    <source>
        <strain evidence="8">DSM 18887</strain>
    </source>
</reference>
<accession>A0A1H9GS77</accession>
<dbReference type="GO" id="GO:0020037">
    <property type="term" value="F:heme binding"/>
    <property type="evidence" value="ECO:0007669"/>
    <property type="project" value="InterPro"/>
</dbReference>
<comment type="cofactor">
    <cofactor evidence="1">
        <name>Mg(2+)</name>
        <dbReference type="ChEBI" id="CHEBI:18420"/>
    </cofactor>
</comment>
<evidence type="ECO:0000256" key="1">
    <source>
        <dbReference type="ARBA" id="ARBA00001946"/>
    </source>
</evidence>
<gene>
    <name evidence="7" type="ORF">SAMN03080615_01859</name>
</gene>
<dbReference type="CDD" id="cd01949">
    <property type="entry name" value="GGDEF"/>
    <property type="match status" value="1"/>
</dbReference>
<dbReference type="PANTHER" id="PTHR45138:SF9">
    <property type="entry name" value="DIGUANYLATE CYCLASE DGCM-RELATED"/>
    <property type="match status" value="1"/>
</dbReference>
<evidence type="ECO:0000256" key="4">
    <source>
        <dbReference type="ARBA" id="ARBA00029839"/>
    </source>
</evidence>
<feature type="domain" description="GGDEF" evidence="6">
    <location>
        <begin position="233"/>
        <end position="357"/>
    </location>
</feature>
<dbReference type="EC" id="2.7.7.65" evidence="2"/>
<dbReference type="Gene3D" id="1.10.490.10">
    <property type="entry name" value="Globins"/>
    <property type="match status" value="1"/>
</dbReference>
<dbReference type="FunFam" id="3.30.70.270:FF:000001">
    <property type="entry name" value="Diguanylate cyclase domain protein"/>
    <property type="match status" value="1"/>
</dbReference>
<dbReference type="GO" id="GO:0019825">
    <property type="term" value="F:oxygen binding"/>
    <property type="evidence" value="ECO:0007669"/>
    <property type="project" value="InterPro"/>
</dbReference>
<dbReference type="InterPro" id="IPR009050">
    <property type="entry name" value="Globin-like_sf"/>
</dbReference>
<dbReference type="Proteomes" id="UP000198749">
    <property type="component" value="Unassembled WGS sequence"/>
</dbReference>
<dbReference type="SUPFAM" id="SSF55073">
    <property type="entry name" value="Nucleotide cyclase"/>
    <property type="match status" value="1"/>
</dbReference>
<dbReference type="Gene3D" id="3.30.70.270">
    <property type="match status" value="1"/>
</dbReference>
<keyword evidence="8" id="KW-1185">Reference proteome</keyword>
<organism evidence="7 8">
    <name type="scientific">Amphritea atlantica</name>
    <dbReference type="NCBI Taxonomy" id="355243"/>
    <lineage>
        <taxon>Bacteria</taxon>
        <taxon>Pseudomonadati</taxon>
        <taxon>Pseudomonadota</taxon>
        <taxon>Gammaproteobacteria</taxon>
        <taxon>Oceanospirillales</taxon>
        <taxon>Oceanospirillaceae</taxon>
        <taxon>Amphritea</taxon>
    </lineage>
</organism>
<evidence type="ECO:0000313" key="8">
    <source>
        <dbReference type="Proteomes" id="UP000198749"/>
    </source>
</evidence>
<protein>
    <recommendedName>
        <fullName evidence="3">Diguanylate cyclase DosC</fullName>
        <ecNumber evidence="2">2.7.7.65</ecNumber>
    </recommendedName>
    <alternativeName>
        <fullName evidence="4">Direct oxygen-sensing cyclase</fullName>
    </alternativeName>
</protein>
<dbReference type="InterPro" id="IPR044398">
    <property type="entry name" value="Globin-sensor_dom"/>
</dbReference>
<dbReference type="Pfam" id="PF11563">
    <property type="entry name" value="Protoglobin"/>
    <property type="match status" value="1"/>
</dbReference>
<dbReference type="InterPro" id="IPR000160">
    <property type="entry name" value="GGDEF_dom"/>
</dbReference>
<evidence type="ECO:0000259" key="6">
    <source>
        <dbReference type="PROSITE" id="PS50887"/>
    </source>
</evidence>
<dbReference type="GO" id="GO:0052621">
    <property type="term" value="F:diguanylate cyclase activity"/>
    <property type="evidence" value="ECO:0007669"/>
    <property type="project" value="UniProtKB-EC"/>
</dbReference>
<dbReference type="InterPro" id="IPR050469">
    <property type="entry name" value="Diguanylate_Cyclase"/>
</dbReference>
<evidence type="ECO:0000256" key="2">
    <source>
        <dbReference type="ARBA" id="ARBA00012528"/>
    </source>
</evidence>
<comment type="catalytic activity">
    <reaction evidence="5">
        <text>2 GTP = 3',3'-c-di-GMP + 2 diphosphate</text>
        <dbReference type="Rhea" id="RHEA:24898"/>
        <dbReference type="ChEBI" id="CHEBI:33019"/>
        <dbReference type="ChEBI" id="CHEBI:37565"/>
        <dbReference type="ChEBI" id="CHEBI:58805"/>
        <dbReference type="EC" id="2.7.7.65"/>
    </reaction>
</comment>
<dbReference type="AlphaFoldDB" id="A0A1H9GS77"/>
<dbReference type="SUPFAM" id="SSF46458">
    <property type="entry name" value="Globin-like"/>
    <property type="match status" value="1"/>
</dbReference>
<dbReference type="PANTHER" id="PTHR45138">
    <property type="entry name" value="REGULATORY COMPONENTS OF SENSORY TRANSDUCTION SYSTEM"/>
    <property type="match status" value="1"/>
</dbReference>
<dbReference type="EMBL" id="FOGB01000004">
    <property type="protein sequence ID" value="SEQ52937.1"/>
    <property type="molecule type" value="Genomic_DNA"/>
</dbReference>
<evidence type="ECO:0000313" key="7">
    <source>
        <dbReference type="EMBL" id="SEQ52937.1"/>
    </source>
</evidence>
<sequence>MMLRTHQTLLDQMKISDAEIQSRLELAALSLSHFELLKDVLPLINSQVDSIVERFYISQLAIDEIAVLIGDADTLNRLKGAQHQYILDLFSGQYDSTYVNNRLRIGMVHKRIGVEPKLYLSAICSLKLILFEVLDQSMTDAEVLRQTKEALDKLLYFDTTLVFDTYISSMISELELAKKKTEMYANSLEVKVSERTAQLEELAKKDPLTGINNQRAMRELASVLLASLTRRQAPFSLIYFDIDNFKQINDQYGHLKGDEVLKVISECIRQHIREADVPCRYGGDEFCIMLPDADAQSAQAVAERIIASFAKIHPDFSLSVGIVDTGPGQHMSLDDMIGIADKKMYEAKALEGSRIIV</sequence>
<dbReference type="RefSeq" id="WP_217647414.1">
    <property type="nucleotide sequence ID" value="NZ_AP025284.1"/>
</dbReference>
<dbReference type="InterPro" id="IPR029787">
    <property type="entry name" value="Nucleotide_cyclase"/>
</dbReference>
<dbReference type="InterPro" id="IPR043128">
    <property type="entry name" value="Rev_trsase/Diguanyl_cyclase"/>
</dbReference>
<dbReference type="STRING" id="355243.SAMN03080615_01859"/>
<dbReference type="NCBIfam" id="TIGR00254">
    <property type="entry name" value="GGDEF"/>
    <property type="match status" value="1"/>
</dbReference>
<proteinExistence type="predicted"/>
<dbReference type="SMART" id="SM00267">
    <property type="entry name" value="GGDEF"/>
    <property type="match status" value="1"/>
</dbReference>
<dbReference type="PROSITE" id="PS50887">
    <property type="entry name" value="GGDEF"/>
    <property type="match status" value="1"/>
</dbReference>
<dbReference type="InterPro" id="IPR012292">
    <property type="entry name" value="Globin/Proto"/>
</dbReference>
<name>A0A1H9GS77_9GAMM</name>
<evidence type="ECO:0000256" key="5">
    <source>
        <dbReference type="ARBA" id="ARBA00034247"/>
    </source>
</evidence>
<dbReference type="Pfam" id="PF00990">
    <property type="entry name" value="GGDEF"/>
    <property type="match status" value="1"/>
</dbReference>
<evidence type="ECO:0000256" key="3">
    <source>
        <dbReference type="ARBA" id="ARBA00015125"/>
    </source>
</evidence>